<dbReference type="InterPro" id="IPR022409">
    <property type="entry name" value="PKD/Chitinase_dom"/>
</dbReference>
<protein>
    <recommendedName>
        <fullName evidence="3">PKD/Chitinase domain-containing protein</fullName>
    </recommendedName>
</protein>
<dbReference type="SUPFAM" id="SSF49299">
    <property type="entry name" value="PKD domain"/>
    <property type="match status" value="1"/>
</dbReference>
<dbReference type="InterPro" id="IPR035986">
    <property type="entry name" value="PKD_dom_sf"/>
</dbReference>
<comment type="caution">
    <text evidence="4">The sequence shown here is derived from an EMBL/GenBank/DDBJ whole genome shotgun (WGS) entry which is preliminary data.</text>
</comment>
<dbReference type="Pfam" id="PF18962">
    <property type="entry name" value="Por_Secre_tail"/>
    <property type="match status" value="1"/>
</dbReference>
<dbReference type="PANTHER" id="PTHR46580">
    <property type="entry name" value="SENSOR KINASE-RELATED"/>
    <property type="match status" value="1"/>
</dbReference>
<dbReference type="RefSeq" id="WP_095511854.1">
    <property type="nucleotide sequence ID" value="NZ_MQWD01000001.1"/>
</dbReference>
<dbReference type="NCBIfam" id="TIGR04183">
    <property type="entry name" value="Por_Secre_tail"/>
    <property type="match status" value="1"/>
</dbReference>
<feature type="signal peptide" evidence="2">
    <location>
        <begin position="1"/>
        <end position="28"/>
    </location>
</feature>
<dbReference type="OrthoDB" id="629398at2"/>
<dbReference type="Pfam" id="PF22352">
    <property type="entry name" value="K319L-like_PKD"/>
    <property type="match status" value="1"/>
</dbReference>
<dbReference type="Gene3D" id="2.130.10.130">
    <property type="entry name" value="Integrin alpha, N-terminal"/>
    <property type="match status" value="1"/>
</dbReference>
<dbReference type="CDD" id="cd00146">
    <property type="entry name" value="PKD"/>
    <property type="match status" value="1"/>
</dbReference>
<proteinExistence type="predicted"/>
<organism evidence="4 5">
    <name type="scientific">Rubrivirga marina</name>
    <dbReference type="NCBI Taxonomy" id="1196024"/>
    <lineage>
        <taxon>Bacteria</taxon>
        <taxon>Pseudomonadati</taxon>
        <taxon>Rhodothermota</taxon>
        <taxon>Rhodothermia</taxon>
        <taxon>Rhodothermales</taxon>
        <taxon>Rubricoccaceae</taxon>
        <taxon>Rubrivirga</taxon>
    </lineage>
</organism>
<keyword evidence="5" id="KW-1185">Reference proteome</keyword>
<reference evidence="4 5" key="1">
    <citation type="submission" date="2016-11" db="EMBL/GenBank/DDBJ databases">
        <title>Study of marine rhodopsin-containing bacteria.</title>
        <authorList>
            <person name="Yoshizawa S."/>
            <person name="Kumagai Y."/>
            <person name="Kogure K."/>
        </authorList>
    </citation>
    <scope>NUCLEOTIDE SEQUENCE [LARGE SCALE GENOMIC DNA]</scope>
    <source>
        <strain evidence="4 5">SAORIC-28</strain>
    </source>
</reference>
<dbReference type="Gene3D" id="2.60.40.10">
    <property type="entry name" value="Immunoglobulins"/>
    <property type="match status" value="1"/>
</dbReference>
<dbReference type="SMART" id="SM00089">
    <property type="entry name" value="PKD"/>
    <property type="match status" value="1"/>
</dbReference>
<dbReference type="InterPro" id="IPR028994">
    <property type="entry name" value="Integrin_alpha_N"/>
</dbReference>
<feature type="domain" description="PKD/Chitinase" evidence="3">
    <location>
        <begin position="434"/>
        <end position="518"/>
    </location>
</feature>
<dbReference type="InterPro" id="IPR013517">
    <property type="entry name" value="FG-GAP"/>
</dbReference>
<dbReference type="InterPro" id="IPR026444">
    <property type="entry name" value="Secre_tail"/>
</dbReference>
<name>A0A271J533_9BACT</name>
<dbReference type="SUPFAM" id="SSF69318">
    <property type="entry name" value="Integrin alpha N-terminal domain"/>
    <property type="match status" value="1"/>
</dbReference>
<keyword evidence="1 2" id="KW-0732">Signal</keyword>
<dbReference type="Proteomes" id="UP000216339">
    <property type="component" value="Unassembled WGS sequence"/>
</dbReference>
<dbReference type="InterPro" id="IPR013783">
    <property type="entry name" value="Ig-like_fold"/>
</dbReference>
<dbReference type="Pfam" id="PF13517">
    <property type="entry name" value="FG-GAP_3"/>
    <property type="match status" value="3"/>
</dbReference>
<evidence type="ECO:0000256" key="2">
    <source>
        <dbReference type="SAM" id="SignalP"/>
    </source>
</evidence>
<gene>
    <name evidence="4" type="ORF">BSZ37_17915</name>
</gene>
<feature type="chain" id="PRO_5012673340" description="PKD/Chitinase domain-containing protein" evidence="2">
    <location>
        <begin position="29"/>
        <end position="760"/>
    </location>
</feature>
<dbReference type="AlphaFoldDB" id="A0A271J533"/>
<accession>A0A271J533</accession>
<dbReference type="EMBL" id="MQWD01000001">
    <property type="protein sequence ID" value="PAP78174.1"/>
    <property type="molecule type" value="Genomic_DNA"/>
</dbReference>
<evidence type="ECO:0000313" key="5">
    <source>
        <dbReference type="Proteomes" id="UP000216339"/>
    </source>
</evidence>
<evidence type="ECO:0000259" key="3">
    <source>
        <dbReference type="SMART" id="SM00089"/>
    </source>
</evidence>
<dbReference type="PANTHER" id="PTHR46580:SF4">
    <property type="entry name" value="ATP_GTP-BINDING PROTEIN"/>
    <property type="match status" value="1"/>
</dbReference>
<evidence type="ECO:0000256" key="1">
    <source>
        <dbReference type="ARBA" id="ARBA00022729"/>
    </source>
</evidence>
<sequence>MSERHRLGPWVPLATVAVVLAVTLPASAQTSVQTFVRDEAASAVLSDLHSGAALAWADYDGDGDPDLVLTGFGFESGDDYRLYGEVYRNDGGTLVRDDANSAVVADVHYGALAWADYDGDGDPDLVLTGVAENIFGPAFGEVYRNDGGTLVRDDANSAVVADTRSGALAWADYDGDGDPDLVLTGAVGNDAGGIFFGEVYRNVGGTLVLDDANSAVVPDVSDGELVWVDYDSDGDPDLVVAGYTFGAPIQTYGEVYRNDGGTLVRDAANSAAIPDDGVMAWADYDGDGDLDFAITYSEGGIRNPDTYLGEVYRNDGGTFVLDAANSAVVPNPYNSALAWGDYDGDGDPDLVLTGSQASYAFGEVYRNDGGTLVREDVASAAIPEMTIGTLAWADYDSDGDDDLALVGQGWGDYDVRNFGEVFRYEAVAPGEPPVADAGPDLQIRSNLFFRYVALNGSGSSDPDGDLLQYVWSEGGATVATGLRGAPRLTSGTHVLTLTVTDPSGLTDTDDVAVTVTPDFDLTLRPVPVQRPFIHVDPGESFLFNYHLDNRDYTRRGGDAWFVVVDAAGAEVFESDPVSFSLRIGRDRSWRLLVEVAASTAPGDYTVVGYIGDYPDRLYDVDSLAFRVRDRSGLASAAGRTGAAAWAVLDADTGLAPADWTDDGTDERTAEAEPSAFALGAPYPNPAAGLVTVPFAVAEPGAVRLAVYDVLGREVARLADGVAEAGAHAARLETRGLPAGAYVVRLEAGGAVATARLVVAR</sequence>
<evidence type="ECO:0000313" key="4">
    <source>
        <dbReference type="EMBL" id="PAP78174.1"/>
    </source>
</evidence>